<protein>
    <submittedName>
        <fullName evidence="1">Uncharacterized protein</fullName>
    </submittedName>
</protein>
<reference evidence="1 2" key="1">
    <citation type="submission" date="2024-01" db="EMBL/GenBank/DDBJ databases">
        <title>Genome assemblies of Stephania.</title>
        <authorList>
            <person name="Yang L."/>
        </authorList>
    </citation>
    <scope>NUCLEOTIDE SEQUENCE [LARGE SCALE GENOMIC DNA]</scope>
    <source>
        <strain evidence="1">YNDBR</strain>
        <tissue evidence="1">Leaf</tissue>
    </source>
</reference>
<evidence type="ECO:0000313" key="2">
    <source>
        <dbReference type="Proteomes" id="UP001420932"/>
    </source>
</evidence>
<accession>A0AAP0PXC2</accession>
<dbReference type="AlphaFoldDB" id="A0AAP0PXC2"/>
<gene>
    <name evidence="1" type="ORF">Syun_006204</name>
</gene>
<comment type="caution">
    <text evidence="1">The sequence shown here is derived from an EMBL/GenBank/DDBJ whole genome shotgun (WGS) entry which is preliminary data.</text>
</comment>
<dbReference type="EMBL" id="JBBNAF010000003">
    <property type="protein sequence ID" value="KAK9159863.1"/>
    <property type="molecule type" value="Genomic_DNA"/>
</dbReference>
<sequence length="95" mass="10554">MVSFIGVKMDSCRTQSTFNPKKFSNGTIDFECVADVSGNQSRGCLLQCLLLDIVVDILSTTTSSLFVIELNKKQKNGLILCKNKIKSQKKFQSMV</sequence>
<keyword evidence="2" id="KW-1185">Reference proteome</keyword>
<proteinExistence type="predicted"/>
<organism evidence="1 2">
    <name type="scientific">Stephania yunnanensis</name>
    <dbReference type="NCBI Taxonomy" id="152371"/>
    <lineage>
        <taxon>Eukaryota</taxon>
        <taxon>Viridiplantae</taxon>
        <taxon>Streptophyta</taxon>
        <taxon>Embryophyta</taxon>
        <taxon>Tracheophyta</taxon>
        <taxon>Spermatophyta</taxon>
        <taxon>Magnoliopsida</taxon>
        <taxon>Ranunculales</taxon>
        <taxon>Menispermaceae</taxon>
        <taxon>Menispermoideae</taxon>
        <taxon>Cissampelideae</taxon>
        <taxon>Stephania</taxon>
    </lineage>
</organism>
<evidence type="ECO:0000313" key="1">
    <source>
        <dbReference type="EMBL" id="KAK9159863.1"/>
    </source>
</evidence>
<name>A0AAP0PXC2_9MAGN</name>
<dbReference type="Proteomes" id="UP001420932">
    <property type="component" value="Unassembled WGS sequence"/>
</dbReference>